<proteinExistence type="predicted"/>
<evidence type="ECO:0000313" key="4">
    <source>
        <dbReference type="Proteomes" id="UP000600171"/>
    </source>
</evidence>
<organism evidence="3 4">
    <name type="scientific">Rothia aerolata</name>
    <dbReference type="NCBI Taxonomy" id="1812262"/>
    <lineage>
        <taxon>Bacteria</taxon>
        <taxon>Bacillati</taxon>
        <taxon>Actinomycetota</taxon>
        <taxon>Actinomycetes</taxon>
        <taxon>Micrococcales</taxon>
        <taxon>Micrococcaceae</taxon>
        <taxon>Rothia</taxon>
    </lineage>
</organism>
<feature type="transmembrane region" description="Helical" evidence="1">
    <location>
        <begin position="434"/>
        <end position="451"/>
    </location>
</feature>
<feature type="transmembrane region" description="Helical" evidence="1">
    <location>
        <begin position="319"/>
        <end position="343"/>
    </location>
</feature>
<accession>A0A917IY30</accession>
<feature type="transmembrane region" description="Helical" evidence="1">
    <location>
        <begin position="463"/>
        <end position="490"/>
    </location>
</feature>
<protein>
    <recommendedName>
        <fullName evidence="2">DUF112 domain-containing protein</fullName>
    </recommendedName>
</protein>
<evidence type="ECO:0000259" key="2">
    <source>
        <dbReference type="Pfam" id="PF01970"/>
    </source>
</evidence>
<comment type="caution">
    <text evidence="3">The sequence shown here is derived from an EMBL/GenBank/DDBJ whole genome shotgun (WGS) entry which is preliminary data.</text>
</comment>
<dbReference type="PANTHER" id="PTHR35342">
    <property type="entry name" value="TRICARBOXYLIC TRANSPORT PROTEIN"/>
    <property type="match status" value="1"/>
</dbReference>
<dbReference type="RefSeq" id="WP_188360270.1">
    <property type="nucleotide sequence ID" value="NZ_BMDC01000004.1"/>
</dbReference>
<feature type="transmembrane region" description="Helical" evidence="1">
    <location>
        <begin position="170"/>
        <end position="189"/>
    </location>
</feature>
<reference evidence="3 4" key="1">
    <citation type="journal article" date="2014" name="Int. J. Syst. Evol. Microbiol.">
        <title>Complete genome sequence of Corynebacterium casei LMG S-19264T (=DSM 44701T), isolated from a smear-ripened cheese.</title>
        <authorList>
            <consortium name="US DOE Joint Genome Institute (JGI-PGF)"/>
            <person name="Walter F."/>
            <person name="Albersmeier A."/>
            <person name="Kalinowski J."/>
            <person name="Ruckert C."/>
        </authorList>
    </citation>
    <scope>NUCLEOTIDE SEQUENCE [LARGE SCALE GENOMIC DNA]</scope>
    <source>
        <strain evidence="3 4">CCM 8669</strain>
    </source>
</reference>
<dbReference type="EMBL" id="BMDC01000004">
    <property type="protein sequence ID" value="GGH66306.1"/>
    <property type="molecule type" value="Genomic_DNA"/>
</dbReference>
<gene>
    <name evidence="3" type="ORF">GCM10007359_20390</name>
</gene>
<keyword evidence="4" id="KW-1185">Reference proteome</keyword>
<feature type="transmembrane region" description="Helical" evidence="1">
    <location>
        <begin position="355"/>
        <end position="375"/>
    </location>
</feature>
<dbReference type="Proteomes" id="UP000600171">
    <property type="component" value="Unassembled WGS sequence"/>
</dbReference>
<keyword evidence="1" id="KW-0472">Membrane</keyword>
<feature type="transmembrane region" description="Helical" evidence="1">
    <location>
        <begin position="145"/>
        <end position="163"/>
    </location>
</feature>
<feature type="domain" description="DUF112" evidence="2">
    <location>
        <begin position="21"/>
        <end position="439"/>
    </location>
</feature>
<sequence length="511" mass="53390">MQDIFSGLATGFGVAFSPMNLLFVLIGVVVGTLIGLIPGLGPVTAIALLLPITYELDATTAIMMLAGIYYGSMYGGRIPAILLRLPGDASAVVTTFDGYPMAKKGRASEALSLSGIGSFIGGTVAIIGLTFLAPLAANITAQIESADLFALALVGLLMIILLTNGSKAKALIMGALGIVVATVGLDPITGQARLTFGSMDLLSGIDIVSVAVGLFGVGELLYNAEHGFFKGMGKANLKPKMPSKADWAVSKFAIARASIIGFLIGIIPGGGGTVSSVVAYGVEKKVSKHPEKFGTGAPEGLAATETADNASSNSSFIPLLTLGVPPNPVLALIFGALLLQNITPGPTLVQDHPDVFWGVIASMYIGNVLLLALNLPLVGVFAQMLRIRGSLMAPIILLIALVGVYSVRNSLFDVVTTIFFGLLGYVLRKANFDLGPLILGFILGPILEVEFRRTMLVSGGDFGIFLVSPVVLGIGLLITALLAWSIISNFRKRQIELRRKANDPDHTMYFG</sequence>
<dbReference type="AlphaFoldDB" id="A0A917IY30"/>
<dbReference type="Pfam" id="PF01970">
    <property type="entry name" value="TctA"/>
    <property type="match status" value="1"/>
</dbReference>
<evidence type="ECO:0000256" key="1">
    <source>
        <dbReference type="SAM" id="Phobius"/>
    </source>
</evidence>
<feature type="transmembrane region" description="Helical" evidence="1">
    <location>
        <begin position="387"/>
        <end position="405"/>
    </location>
</feature>
<dbReference type="InterPro" id="IPR002823">
    <property type="entry name" value="DUF112_TM"/>
</dbReference>
<feature type="transmembrane region" description="Helical" evidence="1">
    <location>
        <begin position="58"/>
        <end position="76"/>
    </location>
</feature>
<feature type="transmembrane region" description="Helical" evidence="1">
    <location>
        <begin position="110"/>
        <end position="133"/>
    </location>
</feature>
<evidence type="ECO:0000313" key="3">
    <source>
        <dbReference type="EMBL" id="GGH66306.1"/>
    </source>
</evidence>
<keyword evidence="1" id="KW-0812">Transmembrane</keyword>
<keyword evidence="1" id="KW-1133">Transmembrane helix</keyword>
<dbReference type="PANTHER" id="PTHR35342:SF5">
    <property type="entry name" value="TRICARBOXYLIC TRANSPORT PROTEIN"/>
    <property type="match status" value="1"/>
</dbReference>
<feature type="transmembrane region" description="Helical" evidence="1">
    <location>
        <begin position="201"/>
        <end position="222"/>
    </location>
</feature>
<name>A0A917IY30_9MICC</name>
<feature type="transmembrane region" description="Helical" evidence="1">
    <location>
        <begin position="21"/>
        <end position="52"/>
    </location>
</feature>